<name>A0ABQ8JRN9_DERPT</name>
<evidence type="ECO:0000313" key="2">
    <source>
        <dbReference type="Proteomes" id="UP000887458"/>
    </source>
</evidence>
<protein>
    <submittedName>
        <fullName evidence="1">Uncharacterized protein</fullName>
    </submittedName>
</protein>
<dbReference type="EMBL" id="NJHN03000024">
    <property type="protein sequence ID" value="KAH9424946.1"/>
    <property type="molecule type" value="Genomic_DNA"/>
</dbReference>
<organism evidence="1 2">
    <name type="scientific">Dermatophagoides pteronyssinus</name>
    <name type="common">European house dust mite</name>
    <dbReference type="NCBI Taxonomy" id="6956"/>
    <lineage>
        <taxon>Eukaryota</taxon>
        <taxon>Metazoa</taxon>
        <taxon>Ecdysozoa</taxon>
        <taxon>Arthropoda</taxon>
        <taxon>Chelicerata</taxon>
        <taxon>Arachnida</taxon>
        <taxon>Acari</taxon>
        <taxon>Acariformes</taxon>
        <taxon>Sarcoptiformes</taxon>
        <taxon>Astigmata</taxon>
        <taxon>Psoroptidia</taxon>
        <taxon>Analgoidea</taxon>
        <taxon>Pyroglyphidae</taxon>
        <taxon>Dermatophagoidinae</taxon>
        <taxon>Dermatophagoides</taxon>
    </lineage>
</organism>
<comment type="caution">
    <text evidence="1">The sequence shown here is derived from an EMBL/GenBank/DDBJ whole genome shotgun (WGS) entry which is preliminary data.</text>
</comment>
<proteinExistence type="predicted"/>
<accession>A0ABQ8JRN9</accession>
<gene>
    <name evidence="1" type="ORF">DERP_009169</name>
</gene>
<reference evidence="1 2" key="1">
    <citation type="journal article" date="2018" name="J. Allergy Clin. Immunol.">
        <title>High-quality assembly of Dermatophagoides pteronyssinus genome and transcriptome reveals a wide range of novel allergens.</title>
        <authorList>
            <person name="Liu X.Y."/>
            <person name="Yang K.Y."/>
            <person name="Wang M.Q."/>
            <person name="Kwok J.S."/>
            <person name="Zeng X."/>
            <person name="Yang Z."/>
            <person name="Xiao X.J."/>
            <person name="Lau C.P."/>
            <person name="Li Y."/>
            <person name="Huang Z.M."/>
            <person name="Ba J.G."/>
            <person name="Yim A.K."/>
            <person name="Ouyang C.Y."/>
            <person name="Ngai S.M."/>
            <person name="Chan T.F."/>
            <person name="Leung E.L."/>
            <person name="Liu L."/>
            <person name="Liu Z.G."/>
            <person name="Tsui S.K."/>
        </authorList>
    </citation>
    <scope>NUCLEOTIDE SEQUENCE [LARGE SCALE GENOMIC DNA]</scope>
    <source>
        <strain evidence="1">Derp</strain>
    </source>
</reference>
<evidence type="ECO:0000313" key="1">
    <source>
        <dbReference type="EMBL" id="KAH9424946.1"/>
    </source>
</evidence>
<sequence length="73" mass="8254">MNGEIKKIKGKKYLTNQIISNKQMISENLFKTNKSSSSAIFIMPITIYNVTLLIGQKVKVYERSLSRQAAACK</sequence>
<dbReference type="Proteomes" id="UP000887458">
    <property type="component" value="Unassembled WGS sequence"/>
</dbReference>
<keyword evidence="2" id="KW-1185">Reference proteome</keyword>
<reference evidence="1 2" key="2">
    <citation type="journal article" date="2022" name="Mol. Biol. Evol.">
        <title>Comparative Genomics Reveals Insights into the Divergent Evolution of Astigmatic Mites and Household Pest Adaptations.</title>
        <authorList>
            <person name="Xiong Q."/>
            <person name="Wan A.T."/>
            <person name="Liu X."/>
            <person name="Fung C.S."/>
            <person name="Xiao X."/>
            <person name="Malainual N."/>
            <person name="Hou J."/>
            <person name="Wang L."/>
            <person name="Wang M."/>
            <person name="Yang K.Y."/>
            <person name="Cui Y."/>
            <person name="Leung E.L."/>
            <person name="Nong W."/>
            <person name="Shin S.K."/>
            <person name="Au S.W."/>
            <person name="Jeong K.Y."/>
            <person name="Chew F.T."/>
            <person name="Hui J.H."/>
            <person name="Leung T.F."/>
            <person name="Tungtrongchitr A."/>
            <person name="Zhong N."/>
            <person name="Liu Z."/>
            <person name="Tsui S.K."/>
        </authorList>
    </citation>
    <scope>NUCLEOTIDE SEQUENCE [LARGE SCALE GENOMIC DNA]</scope>
    <source>
        <strain evidence="1">Derp</strain>
    </source>
</reference>